<name>A0A151T9N0_CAJCA</name>
<evidence type="ECO:0008006" key="3">
    <source>
        <dbReference type="Google" id="ProtNLM"/>
    </source>
</evidence>
<sequence>YLIIIGPEISFFVNKVCQFMQTPKESHWQVTKRILRYLCGTSTYGIKLTKSVDLQVSTFYDVDWGADMDDRKSTTRLCVFLGSNPVSAVSRSTTEAEYRNIAAVIVELTWLKSLLTELRVSVPKPPLTVIILVLFYSQQTQFCTQKQNILSLICSLLEIKLRKMRYKFITFDQLNKQQISSQNCLSLLHFQTVRTNLGFILIPHEF</sequence>
<dbReference type="AlphaFoldDB" id="A0A151T9N0"/>
<organism evidence="1 2">
    <name type="scientific">Cajanus cajan</name>
    <name type="common">Pigeon pea</name>
    <name type="synonym">Cajanus indicus</name>
    <dbReference type="NCBI Taxonomy" id="3821"/>
    <lineage>
        <taxon>Eukaryota</taxon>
        <taxon>Viridiplantae</taxon>
        <taxon>Streptophyta</taxon>
        <taxon>Embryophyta</taxon>
        <taxon>Tracheophyta</taxon>
        <taxon>Spermatophyta</taxon>
        <taxon>Magnoliopsida</taxon>
        <taxon>eudicotyledons</taxon>
        <taxon>Gunneridae</taxon>
        <taxon>Pentapetalae</taxon>
        <taxon>rosids</taxon>
        <taxon>fabids</taxon>
        <taxon>Fabales</taxon>
        <taxon>Fabaceae</taxon>
        <taxon>Papilionoideae</taxon>
        <taxon>50 kb inversion clade</taxon>
        <taxon>NPAAA clade</taxon>
        <taxon>indigoferoid/millettioid clade</taxon>
        <taxon>Phaseoleae</taxon>
        <taxon>Cajanus</taxon>
    </lineage>
</organism>
<dbReference type="PANTHER" id="PTHR11439:SF463">
    <property type="entry name" value="REVERSE TRANSCRIPTASE TY1_COPIA-TYPE DOMAIN-CONTAINING PROTEIN"/>
    <property type="match status" value="1"/>
</dbReference>
<dbReference type="Proteomes" id="UP000075243">
    <property type="component" value="Chromosome 7"/>
</dbReference>
<reference evidence="1 2" key="1">
    <citation type="journal article" date="2012" name="Nat. Biotechnol.">
        <title>Draft genome sequence of pigeonpea (Cajanus cajan), an orphan legume crop of resource-poor farmers.</title>
        <authorList>
            <person name="Varshney R.K."/>
            <person name="Chen W."/>
            <person name="Li Y."/>
            <person name="Bharti A.K."/>
            <person name="Saxena R.K."/>
            <person name="Schlueter J.A."/>
            <person name="Donoghue M.T."/>
            <person name="Azam S."/>
            <person name="Fan G."/>
            <person name="Whaley A.M."/>
            <person name="Farmer A.D."/>
            <person name="Sheridan J."/>
            <person name="Iwata A."/>
            <person name="Tuteja R."/>
            <person name="Penmetsa R.V."/>
            <person name="Wu W."/>
            <person name="Upadhyaya H.D."/>
            <person name="Yang S.P."/>
            <person name="Shah T."/>
            <person name="Saxena K.B."/>
            <person name="Michael T."/>
            <person name="McCombie W.R."/>
            <person name="Yang B."/>
            <person name="Zhang G."/>
            <person name="Yang H."/>
            <person name="Wang J."/>
            <person name="Spillane C."/>
            <person name="Cook D.R."/>
            <person name="May G.D."/>
            <person name="Xu X."/>
            <person name="Jackson S.A."/>
        </authorList>
    </citation>
    <scope>NUCLEOTIDE SEQUENCE [LARGE SCALE GENOMIC DNA]</scope>
    <source>
        <strain evidence="2">cv. Asha</strain>
    </source>
</reference>
<gene>
    <name evidence="1" type="ORF">KK1_018352</name>
</gene>
<dbReference type="Gramene" id="C.cajan_17826.t">
    <property type="protein sequence ID" value="C.cajan_17826.t"/>
    <property type="gene ID" value="C.cajan_17826"/>
</dbReference>
<accession>A0A151T9N0</accession>
<keyword evidence="2" id="KW-1185">Reference proteome</keyword>
<dbReference type="EMBL" id="CM003609">
    <property type="protein sequence ID" value="KYP63770.1"/>
    <property type="molecule type" value="Genomic_DNA"/>
</dbReference>
<dbReference type="CDD" id="cd09272">
    <property type="entry name" value="RNase_HI_RT_Ty1"/>
    <property type="match status" value="1"/>
</dbReference>
<protein>
    <recommendedName>
        <fullName evidence="3">Retrovirus-related Pol polyprotein from transposon TNT 1-94</fullName>
    </recommendedName>
</protein>
<dbReference type="PANTHER" id="PTHR11439">
    <property type="entry name" value="GAG-POL-RELATED RETROTRANSPOSON"/>
    <property type="match status" value="1"/>
</dbReference>
<evidence type="ECO:0000313" key="2">
    <source>
        <dbReference type="Proteomes" id="UP000075243"/>
    </source>
</evidence>
<evidence type="ECO:0000313" key="1">
    <source>
        <dbReference type="EMBL" id="KYP63770.1"/>
    </source>
</evidence>
<proteinExistence type="predicted"/>
<dbReference type="STRING" id="3821.A0A151T9N0"/>
<feature type="non-terminal residue" evidence="1">
    <location>
        <position position="1"/>
    </location>
</feature>